<dbReference type="RefSeq" id="WP_188366795.1">
    <property type="nucleotide sequence ID" value="NZ_BMDT01000002.1"/>
</dbReference>
<dbReference type="EMBL" id="BMDT01000002">
    <property type="protein sequence ID" value="GGI64948.1"/>
    <property type="molecule type" value="Genomic_DNA"/>
</dbReference>
<keyword evidence="1" id="KW-0472">Membrane</keyword>
<reference evidence="2" key="1">
    <citation type="journal article" date="2014" name="Int. J. Syst. Evol. Microbiol.">
        <title>Complete genome sequence of Corynebacterium casei LMG S-19264T (=DSM 44701T), isolated from a smear-ripened cheese.</title>
        <authorList>
            <consortium name="US DOE Joint Genome Institute (JGI-PGF)"/>
            <person name="Walter F."/>
            <person name="Albersmeier A."/>
            <person name="Kalinowski J."/>
            <person name="Ruckert C."/>
        </authorList>
    </citation>
    <scope>NUCLEOTIDE SEQUENCE</scope>
    <source>
        <strain evidence="2">CCM 8433</strain>
    </source>
</reference>
<dbReference type="AlphaFoldDB" id="A0A917JDN3"/>
<dbReference type="PANTHER" id="PTHR41386">
    <property type="entry name" value="INTEGRAL MEMBRANE PROTEIN-RELATED"/>
    <property type="match status" value="1"/>
</dbReference>
<keyword evidence="3" id="KW-1185">Reference proteome</keyword>
<organism evidence="2 3">
    <name type="scientific">Enterococcus alcedinis</name>
    <dbReference type="NCBI Taxonomy" id="1274384"/>
    <lineage>
        <taxon>Bacteria</taxon>
        <taxon>Bacillati</taxon>
        <taxon>Bacillota</taxon>
        <taxon>Bacilli</taxon>
        <taxon>Lactobacillales</taxon>
        <taxon>Enterococcaceae</taxon>
        <taxon>Enterococcus</taxon>
    </lineage>
</organism>
<proteinExistence type="predicted"/>
<dbReference type="Pfam" id="PF06210">
    <property type="entry name" value="DUF1003"/>
    <property type="match status" value="1"/>
</dbReference>
<protein>
    <recommendedName>
        <fullName evidence="4">DUF1003 domain-containing protein</fullName>
    </recommendedName>
</protein>
<evidence type="ECO:0000313" key="3">
    <source>
        <dbReference type="Proteomes" id="UP000622610"/>
    </source>
</evidence>
<dbReference type="Proteomes" id="UP000622610">
    <property type="component" value="Unassembled WGS sequence"/>
</dbReference>
<dbReference type="PANTHER" id="PTHR41386:SF1">
    <property type="entry name" value="MEMBRANE PROTEIN"/>
    <property type="match status" value="1"/>
</dbReference>
<accession>A0A917JDN3</accession>
<sequence>MGKTTIHCSICGNSLVTGVLLKEVEPDVKKMILSDHPELTDASMLCFSCVTDYRLAHIKETIQSDSKEMNHLNETVFKSIEQGQPVTKNTNHSIKNRLTLGQKTADAIAKFGGSWPFIFSFMFVLISWITINSLALFGQRFDPYPYILLNLVLSCLAAIQAPIIMMSQNRQAERDRLQTSNDYQTNLKAEIEIRLLHQKLDHLLTNEWQHLIEIQTIQLSLLEELQKQVDALETVVREEKEQIE</sequence>
<keyword evidence="1" id="KW-1133">Transmembrane helix</keyword>
<dbReference type="InterPro" id="IPR010406">
    <property type="entry name" value="DUF1003"/>
</dbReference>
<evidence type="ECO:0008006" key="4">
    <source>
        <dbReference type="Google" id="ProtNLM"/>
    </source>
</evidence>
<reference evidence="2" key="2">
    <citation type="submission" date="2020-09" db="EMBL/GenBank/DDBJ databases">
        <authorList>
            <person name="Sun Q."/>
            <person name="Sedlacek I."/>
        </authorList>
    </citation>
    <scope>NUCLEOTIDE SEQUENCE</scope>
    <source>
        <strain evidence="2">CCM 8433</strain>
    </source>
</reference>
<evidence type="ECO:0000256" key="1">
    <source>
        <dbReference type="SAM" id="Phobius"/>
    </source>
</evidence>
<gene>
    <name evidence="2" type="ORF">GCM10011482_06020</name>
</gene>
<name>A0A917JDN3_9ENTE</name>
<feature type="transmembrane region" description="Helical" evidence="1">
    <location>
        <begin position="117"/>
        <end position="138"/>
    </location>
</feature>
<feature type="transmembrane region" description="Helical" evidence="1">
    <location>
        <begin position="144"/>
        <end position="166"/>
    </location>
</feature>
<comment type="caution">
    <text evidence="2">The sequence shown here is derived from an EMBL/GenBank/DDBJ whole genome shotgun (WGS) entry which is preliminary data.</text>
</comment>
<keyword evidence="1" id="KW-0812">Transmembrane</keyword>
<evidence type="ECO:0000313" key="2">
    <source>
        <dbReference type="EMBL" id="GGI64948.1"/>
    </source>
</evidence>